<comment type="caution">
    <text evidence="2">The sequence shown here is derived from an EMBL/GenBank/DDBJ whole genome shotgun (WGS) entry which is preliminary data.</text>
</comment>
<feature type="region of interest" description="Disordered" evidence="1">
    <location>
        <begin position="136"/>
        <end position="161"/>
    </location>
</feature>
<keyword evidence="3" id="KW-1185">Reference proteome</keyword>
<sequence length="161" mass="17407">MKKIIYLLFALPLFLASCHDDNKLPDVSLDVKMSGQTEITEDGVVVVPQGTKFIIEGISIAESSVVKKDVALGGATYFWDYALLGTNIVQPFGIELDTSSAPIGNHLLQIEIPVLAVGYSPATAYIAYKVSIVEPEETPDNPDEPDTPEIVTVTPQMKANE</sequence>
<organism evidence="2 3">
    <name type="scientific">Heminiphilus faecis</name>
    <dbReference type="NCBI Taxonomy" id="2601703"/>
    <lineage>
        <taxon>Bacteria</taxon>
        <taxon>Pseudomonadati</taxon>
        <taxon>Bacteroidota</taxon>
        <taxon>Bacteroidia</taxon>
        <taxon>Bacteroidales</taxon>
        <taxon>Muribaculaceae</taxon>
        <taxon>Heminiphilus</taxon>
    </lineage>
</organism>
<dbReference type="Proteomes" id="UP001565200">
    <property type="component" value="Unassembled WGS sequence"/>
</dbReference>
<evidence type="ECO:0000256" key="1">
    <source>
        <dbReference type="SAM" id="MobiDB-lite"/>
    </source>
</evidence>
<feature type="compositionally biased region" description="Acidic residues" evidence="1">
    <location>
        <begin position="136"/>
        <end position="147"/>
    </location>
</feature>
<evidence type="ECO:0000313" key="3">
    <source>
        <dbReference type="Proteomes" id="UP001565200"/>
    </source>
</evidence>
<reference evidence="2 3" key="1">
    <citation type="submission" date="2024-03" db="EMBL/GenBank/DDBJ databases">
        <title>Mouse gut bacterial collection (mGBC) of GemPharmatech.</title>
        <authorList>
            <person name="He Y."/>
            <person name="Dong L."/>
            <person name="Wu D."/>
            <person name="Gao X."/>
            <person name="Lin Z."/>
        </authorList>
    </citation>
    <scope>NUCLEOTIDE SEQUENCE [LARGE SCALE GENOMIC DNA]</scope>
    <source>
        <strain evidence="2 3">54-13</strain>
    </source>
</reference>
<accession>A0ABV4CS27</accession>
<evidence type="ECO:0000313" key="2">
    <source>
        <dbReference type="EMBL" id="MEY8244184.1"/>
    </source>
</evidence>
<protein>
    <submittedName>
        <fullName evidence="2">Uncharacterized protein</fullName>
    </submittedName>
</protein>
<proteinExistence type="predicted"/>
<name>A0ABV4CS27_9BACT</name>
<gene>
    <name evidence="2" type="ORF">AAK873_00975</name>
</gene>
<dbReference type="EMBL" id="JBCLPP010000002">
    <property type="protein sequence ID" value="MEY8244184.1"/>
    <property type="molecule type" value="Genomic_DNA"/>
</dbReference>
<dbReference type="RefSeq" id="WP_121698979.1">
    <property type="nucleotide sequence ID" value="NZ_JBCLPP010000002.1"/>
</dbReference>
<dbReference type="PROSITE" id="PS51257">
    <property type="entry name" value="PROKAR_LIPOPROTEIN"/>
    <property type="match status" value="1"/>
</dbReference>